<dbReference type="EMBL" id="FWFG01000064">
    <property type="protein sequence ID" value="SLM92015.1"/>
    <property type="molecule type" value="Genomic_DNA"/>
</dbReference>
<evidence type="ECO:0000313" key="2">
    <source>
        <dbReference type="EMBL" id="SLM92015.1"/>
    </source>
</evidence>
<proteinExistence type="predicted"/>
<dbReference type="Proteomes" id="UP000195981">
    <property type="component" value="Unassembled WGS sequence"/>
</dbReference>
<dbReference type="RefSeq" id="WP_234992032.1">
    <property type="nucleotide sequence ID" value="NZ_FWFG01000064.1"/>
</dbReference>
<feature type="region of interest" description="Disordered" evidence="1">
    <location>
        <begin position="13"/>
        <end position="32"/>
    </location>
</feature>
<name>A0A1X6X137_9MICO</name>
<sequence>MGLLDLFDRKDDAPKAGESAQAGGAPADQPLDDRTFHIVDTTLRAQRPLAAKYVRSLRVKRAGLSDDELIAHVEKRFLAMLTASGAGVGGVAALPGVGTMAAVALTAGEGVAFAEACAFLTLAVADIRGVDMSDPARRRTVMLGVLGGEKGAEIIGKALGKQGAQWSTVLSGVAPDYMVKFADKQVRTWIKRKLAARMGGLWAGRLIPFGVGALIGGVGNRVVARSVIEAERTIFAQAPSALLDAPEA</sequence>
<evidence type="ECO:0000313" key="3">
    <source>
        <dbReference type="Proteomes" id="UP000195981"/>
    </source>
</evidence>
<accession>A0A1X6X137</accession>
<reference evidence="2 3" key="1">
    <citation type="submission" date="2017-02" db="EMBL/GenBank/DDBJ databases">
        <authorList>
            <person name="Peterson S.W."/>
        </authorList>
    </citation>
    <scope>NUCLEOTIDE SEQUENCE [LARGE SCALE GENOMIC DNA]</scope>
    <source>
        <strain evidence="2 3">CIP104813</strain>
    </source>
</reference>
<protein>
    <submittedName>
        <fullName evidence="2">POSSIBLE MEMBRANE PROTEIN</fullName>
    </submittedName>
</protein>
<keyword evidence="3" id="KW-1185">Reference proteome</keyword>
<evidence type="ECO:0000256" key="1">
    <source>
        <dbReference type="SAM" id="MobiDB-lite"/>
    </source>
</evidence>
<organism evidence="2 3">
    <name type="scientific">Brachybacterium nesterenkovii</name>
    <dbReference type="NCBI Taxonomy" id="47847"/>
    <lineage>
        <taxon>Bacteria</taxon>
        <taxon>Bacillati</taxon>
        <taxon>Actinomycetota</taxon>
        <taxon>Actinomycetes</taxon>
        <taxon>Micrococcales</taxon>
        <taxon>Dermabacteraceae</taxon>
        <taxon>Brachybacterium</taxon>
    </lineage>
</organism>
<dbReference type="AlphaFoldDB" id="A0A1X6X137"/>
<gene>
    <name evidence="2" type="ORF">FM110_07440</name>
</gene>